<evidence type="ECO:0000259" key="2">
    <source>
        <dbReference type="PROSITE" id="PS50995"/>
    </source>
</evidence>
<evidence type="ECO:0000313" key="3">
    <source>
        <dbReference type="EMBL" id="GAA5148579.1"/>
    </source>
</evidence>
<protein>
    <recommendedName>
        <fullName evidence="2">HTH marR-type domain-containing protein</fullName>
    </recommendedName>
</protein>
<dbReference type="PANTHER" id="PTHR33164">
    <property type="entry name" value="TRANSCRIPTIONAL REGULATOR, MARR FAMILY"/>
    <property type="match status" value="1"/>
</dbReference>
<dbReference type="Pfam" id="PF01047">
    <property type="entry name" value="MarR"/>
    <property type="match status" value="1"/>
</dbReference>
<dbReference type="EMBL" id="BAABJP010000004">
    <property type="protein sequence ID" value="GAA5148579.1"/>
    <property type="molecule type" value="Genomic_DNA"/>
</dbReference>
<evidence type="ECO:0000313" key="4">
    <source>
        <dbReference type="Proteomes" id="UP001428817"/>
    </source>
</evidence>
<dbReference type="PROSITE" id="PS50995">
    <property type="entry name" value="HTH_MARR_2"/>
    <property type="match status" value="1"/>
</dbReference>
<keyword evidence="4" id="KW-1185">Reference proteome</keyword>
<dbReference type="SUPFAM" id="SSF46785">
    <property type="entry name" value="Winged helix' DNA-binding domain"/>
    <property type="match status" value="1"/>
</dbReference>
<dbReference type="SMART" id="SM00347">
    <property type="entry name" value="HTH_MARR"/>
    <property type="match status" value="1"/>
</dbReference>
<dbReference type="RefSeq" id="WP_185062687.1">
    <property type="nucleotide sequence ID" value="NZ_BAABJP010000004.1"/>
</dbReference>
<sequence length="170" mass="18684">MTVRPDRTPQVGDESLRRLSMVERAVTQRLDEALKVHGSGVDQWRILSLLVEQGACPMNAVADHAMLLAPKLSKLVDRMVSTNLVSRRVDNDDRRRVLIFATARGRAALEIWDVAVAEVQLRLREILGADADLLDSLLRRLSRGLQPGALPAAGDPVEPDAVQAGREPVL</sequence>
<evidence type="ECO:0000256" key="1">
    <source>
        <dbReference type="SAM" id="MobiDB-lite"/>
    </source>
</evidence>
<name>A0ABP9PND2_9PSEU</name>
<accession>A0ABP9PND2</accession>
<dbReference type="InterPro" id="IPR036390">
    <property type="entry name" value="WH_DNA-bd_sf"/>
</dbReference>
<organism evidence="3 4">
    <name type="scientific">Pseudonocardia eucalypti</name>
    <dbReference type="NCBI Taxonomy" id="648755"/>
    <lineage>
        <taxon>Bacteria</taxon>
        <taxon>Bacillati</taxon>
        <taxon>Actinomycetota</taxon>
        <taxon>Actinomycetes</taxon>
        <taxon>Pseudonocardiales</taxon>
        <taxon>Pseudonocardiaceae</taxon>
        <taxon>Pseudonocardia</taxon>
    </lineage>
</organism>
<comment type="caution">
    <text evidence="3">The sequence shown here is derived from an EMBL/GenBank/DDBJ whole genome shotgun (WGS) entry which is preliminary data.</text>
</comment>
<dbReference type="Gene3D" id="1.10.10.10">
    <property type="entry name" value="Winged helix-like DNA-binding domain superfamily/Winged helix DNA-binding domain"/>
    <property type="match status" value="1"/>
</dbReference>
<proteinExistence type="predicted"/>
<dbReference type="InterPro" id="IPR039422">
    <property type="entry name" value="MarR/SlyA-like"/>
</dbReference>
<gene>
    <name evidence="3" type="ORF">GCM10023321_11060</name>
</gene>
<dbReference type="InterPro" id="IPR036388">
    <property type="entry name" value="WH-like_DNA-bd_sf"/>
</dbReference>
<dbReference type="InterPro" id="IPR000835">
    <property type="entry name" value="HTH_MarR-typ"/>
</dbReference>
<feature type="domain" description="HTH marR-type" evidence="2">
    <location>
        <begin position="12"/>
        <end position="143"/>
    </location>
</feature>
<dbReference type="Proteomes" id="UP001428817">
    <property type="component" value="Unassembled WGS sequence"/>
</dbReference>
<feature type="region of interest" description="Disordered" evidence="1">
    <location>
        <begin position="149"/>
        <end position="170"/>
    </location>
</feature>
<reference evidence="4" key="1">
    <citation type="journal article" date="2019" name="Int. J. Syst. Evol. Microbiol.">
        <title>The Global Catalogue of Microorganisms (GCM) 10K type strain sequencing project: providing services to taxonomists for standard genome sequencing and annotation.</title>
        <authorList>
            <consortium name="The Broad Institute Genomics Platform"/>
            <consortium name="The Broad Institute Genome Sequencing Center for Infectious Disease"/>
            <person name="Wu L."/>
            <person name="Ma J."/>
        </authorList>
    </citation>
    <scope>NUCLEOTIDE SEQUENCE [LARGE SCALE GENOMIC DNA]</scope>
    <source>
        <strain evidence="4">JCM 18303</strain>
    </source>
</reference>
<dbReference type="PANTHER" id="PTHR33164:SF43">
    <property type="entry name" value="HTH-TYPE TRANSCRIPTIONAL REPRESSOR YETL"/>
    <property type="match status" value="1"/>
</dbReference>